<keyword evidence="3" id="KW-1185">Reference proteome</keyword>
<dbReference type="EMBL" id="SJTG01000005">
    <property type="protein sequence ID" value="TCI07064.1"/>
    <property type="molecule type" value="Genomic_DNA"/>
</dbReference>
<evidence type="ECO:0000313" key="2">
    <source>
        <dbReference type="EMBL" id="TCI07064.1"/>
    </source>
</evidence>
<accession>A0A4R0YFU3</accession>
<organism evidence="2 3">
    <name type="scientific">Dyella soli</name>
    <dbReference type="NCBI Taxonomy" id="522319"/>
    <lineage>
        <taxon>Bacteria</taxon>
        <taxon>Pseudomonadati</taxon>
        <taxon>Pseudomonadota</taxon>
        <taxon>Gammaproteobacteria</taxon>
        <taxon>Lysobacterales</taxon>
        <taxon>Rhodanobacteraceae</taxon>
        <taxon>Dyella</taxon>
    </lineage>
</organism>
<dbReference type="AlphaFoldDB" id="A0A4R0YFU3"/>
<dbReference type="SUPFAM" id="SSF52266">
    <property type="entry name" value="SGNH hydrolase"/>
    <property type="match status" value="1"/>
</dbReference>
<sequence length="280" mass="29421">MKGRRAGTSGGIAGTAARPRRRQALALAGAARIIGSLTAEACGGHAVTRLSWRGLAGWLLLGAVSFGALAGDAGPAHWKPDIDAFAAGDRAQAPATRGVLFIGSSSVRLWTTLAADFPGVPVIDRGFGGSTIADATYYADRIVWPYQPRLIVMYAGDNDIAAGVAPAQVLAAFRAFVARARQGVPGVPVVYVSIKPSLARLPLWPSMKEANERIRAWAITQQDVRFVDIAPAMTDAQGRPRAELFRPDGLHMTPAGYALWVAALKPVLAEYGFAAGPPAQ</sequence>
<dbReference type="PANTHER" id="PTHR30383:SF5">
    <property type="entry name" value="SGNH HYDROLASE-TYPE ESTERASE DOMAIN-CONTAINING PROTEIN"/>
    <property type="match status" value="1"/>
</dbReference>
<dbReference type="InterPro" id="IPR013830">
    <property type="entry name" value="SGNH_hydro"/>
</dbReference>
<reference evidence="2 3" key="1">
    <citation type="submission" date="2019-02" db="EMBL/GenBank/DDBJ databases">
        <title>Dyella amyloliquefaciens sp. nov., isolated from forest soil.</title>
        <authorList>
            <person name="Gao Z.-H."/>
            <person name="Qiu L.-H."/>
        </authorList>
    </citation>
    <scope>NUCLEOTIDE SEQUENCE [LARGE SCALE GENOMIC DNA]</scope>
    <source>
        <strain evidence="2 3">KACC 12747</strain>
    </source>
</reference>
<dbReference type="InterPro" id="IPR051532">
    <property type="entry name" value="Ester_Hydrolysis_Enzymes"/>
</dbReference>
<dbReference type="Gene3D" id="3.40.50.1110">
    <property type="entry name" value="SGNH hydrolase"/>
    <property type="match status" value="1"/>
</dbReference>
<protein>
    <recommendedName>
        <fullName evidence="1">SGNH hydrolase-type esterase domain-containing protein</fullName>
    </recommendedName>
</protein>
<dbReference type="Proteomes" id="UP000291822">
    <property type="component" value="Unassembled WGS sequence"/>
</dbReference>
<proteinExistence type="predicted"/>
<evidence type="ECO:0000259" key="1">
    <source>
        <dbReference type="Pfam" id="PF13472"/>
    </source>
</evidence>
<feature type="domain" description="SGNH hydrolase-type esterase" evidence="1">
    <location>
        <begin position="110"/>
        <end position="259"/>
    </location>
</feature>
<dbReference type="PANTHER" id="PTHR30383">
    <property type="entry name" value="THIOESTERASE 1/PROTEASE 1/LYSOPHOSPHOLIPASE L1"/>
    <property type="match status" value="1"/>
</dbReference>
<dbReference type="Pfam" id="PF13472">
    <property type="entry name" value="Lipase_GDSL_2"/>
    <property type="match status" value="1"/>
</dbReference>
<dbReference type="GO" id="GO:0004622">
    <property type="term" value="F:phosphatidylcholine lysophospholipase activity"/>
    <property type="evidence" value="ECO:0007669"/>
    <property type="project" value="TreeGrafter"/>
</dbReference>
<dbReference type="InterPro" id="IPR036514">
    <property type="entry name" value="SGNH_hydro_sf"/>
</dbReference>
<evidence type="ECO:0000313" key="3">
    <source>
        <dbReference type="Proteomes" id="UP000291822"/>
    </source>
</evidence>
<comment type="caution">
    <text evidence="2">The sequence shown here is derived from an EMBL/GenBank/DDBJ whole genome shotgun (WGS) entry which is preliminary data.</text>
</comment>
<name>A0A4R0YFU3_9GAMM</name>
<gene>
    <name evidence="2" type="ORF">EZM97_31105</name>
</gene>